<accession>A0AAU9UZR0</accession>
<dbReference type="AlphaFoldDB" id="A0AAU9UZR0"/>
<organism evidence="1 2">
    <name type="scientific">Euphydryas editha</name>
    <name type="common">Edith's checkerspot</name>
    <dbReference type="NCBI Taxonomy" id="104508"/>
    <lineage>
        <taxon>Eukaryota</taxon>
        <taxon>Metazoa</taxon>
        <taxon>Ecdysozoa</taxon>
        <taxon>Arthropoda</taxon>
        <taxon>Hexapoda</taxon>
        <taxon>Insecta</taxon>
        <taxon>Pterygota</taxon>
        <taxon>Neoptera</taxon>
        <taxon>Endopterygota</taxon>
        <taxon>Lepidoptera</taxon>
        <taxon>Glossata</taxon>
        <taxon>Ditrysia</taxon>
        <taxon>Papilionoidea</taxon>
        <taxon>Nymphalidae</taxon>
        <taxon>Nymphalinae</taxon>
        <taxon>Euphydryas</taxon>
    </lineage>
</organism>
<evidence type="ECO:0000313" key="1">
    <source>
        <dbReference type="EMBL" id="CAH2105139.1"/>
    </source>
</evidence>
<dbReference type="EMBL" id="CAKOGL010000027">
    <property type="protein sequence ID" value="CAH2105139.1"/>
    <property type="molecule type" value="Genomic_DNA"/>
</dbReference>
<gene>
    <name evidence="1" type="ORF">EEDITHA_LOCUS19444</name>
</gene>
<evidence type="ECO:0000313" key="2">
    <source>
        <dbReference type="Proteomes" id="UP001153954"/>
    </source>
</evidence>
<keyword evidence="2" id="KW-1185">Reference proteome</keyword>
<comment type="caution">
    <text evidence="1">The sequence shown here is derived from an EMBL/GenBank/DDBJ whole genome shotgun (WGS) entry which is preliminary data.</text>
</comment>
<sequence length="102" mass="11474">MVTSTPNVSREGKMDMRSYSDVSIIERSLSPPLLISDSSVADLEEISKVTKRTEMGCDCDPHSIENKWNKTKEVNKSLADDIMEFNSGFVFELNILTSKKLN</sequence>
<proteinExistence type="predicted"/>
<dbReference type="Proteomes" id="UP001153954">
    <property type="component" value="Unassembled WGS sequence"/>
</dbReference>
<name>A0AAU9UZR0_EUPED</name>
<protein>
    <submittedName>
        <fullName evidence="1">Uncharacterized protein</fullName>
    </submittedName>
</protein>
<reference evidence="1" key="1">
    <citation type="submission" date="2022-03" db="EMBL/GenBank/DDBJ databases">
        <authorList>
            <person name="Tunstrom K."/>
        </authorList>
    </citation>
    <scope>NUCLEOTIDE SEQUENCE</scope>
</reference>